<dbReference type="GO" id="GO:0005737">
    <property type="term" value="C:cytoplasm"/>
    <property type="evidence" value="ECO:0007669"/>
    <property type="project" value="TreeGrafter"/>
</dbReference>
<dbReference type="GO" id="GO:0008474">
    <property type="term" value="F:palmitoyl-(protein) hydrolase activity"/>
    <property type="evidence" value="ECO:0007669"/>
    <property type="project" value="TreeGrafter"/>
</dbReference>
<dbReference type="Gene3D" id="3.40.50.1820">
    <property type="entry name" value="alpha/beta hydrolase"/>
    <property type="match status" value="1"/>
</dbReference>
<name>A0A813LY97_POLGL</name>
<evidence type="ECO:0000256" key="3">
    <source>
        <dbReference type="SAM" id="MobiDB-lite"/>
    </source>
</evidence>
<dbReference type="PANTHER" id="PTHR10655">
    <property type="entry name" value="LYSOPHOSPHOLIPASE-RELATED"/>
    <property type="match status" value="1"/>
</dbReference>
<dbReference type="InterPro" id="IPR050565">
    <property type="entry name" value="LYPA1-2/EST-like"/>
</dbReference>
<sequence length="570" mass="61378">MFTLSYTLSNSKQVEASVGDIPQLERQLFPTSVIPPKNGVHRGTLIYFHPFGVGSSRYLQSRASFAQNGVRLVLPNAPCIPITSRGSRRHVSWVDYQSSFSSLDIDPQSLEDTRASLALLLESEARLLGRDGHKRLLVGGLGQGCAVALHTVLLHPTPVAGFLGVGGHLLPCTPPEGSGRLALHFCGSDKDARALEEQTLQSLRPFHSVTCHASSCLGSQDEAASIIDKVLESDCIRCMCEALLKLPSTTSSKRVAASLAQATIRPRTMLPKMPSAAQEEHHEVIKAFVYRPTGQAYPANRITNPLATAPYKASRGQISGSLETINRGSEHSGDAQWDGRATELASPKMAPAPKRVLQPTAKQRAGVAFQAPPARAVPRGAEAQPESLSAPWKAWGPRPPSMPPPAGLAPKCLARPPARLPSSSQAESSWEWEEPEEWGEDLVPEFDEEQEQDRPHEPLGPPPPEVLQAAWGSSTSHPKAAASIHPPPQSGFRRSPSASSSFAEGEVLVVDDDEADEVGGEVGGEAEVEEDVPEAAEWGTFQESGAVWQILEPQAKCHASAWQPKKRARR</sequence>
<feature type="domain" description="Phospholipase/carboxylesterase/thioesterase" evidence="4">
    <location>
        <begin position="33"/>
        <end position="171"/>
    </location>
</feature>
<protein>
    <recommendedName>
        <fullName evidence="4">Phospholipase/carboxylesterase/thioesterase domain-containing protein</fullName>
    </recommendedName>
</protein>
<dbReference type="Proteomes" id="UP000626109">
    <property type="component" value="Unassembled WGS sequence"/>
</dbReference>
<evidence type="ECO:0000256" key="2">
    <source>
        <dbReference type="ARBA" id="ARBA00022801"/>
    </source>
</evidence>
<dbReference type="InterPro" id="IPR003140">
    <property type="entry name" value="PLipase/COase/thioEstase"/>
</dbReference>
<dbReference type="Pfam" id="PF02230">
    <property type="entry name" value="Abhydrolase_2"/>
    <property type="match status" value="1"/>
</dbReference>
<feature type="compositionally biased region" description="Acidic residues" evidence="3">
    <location>
        <begin position="509"/>
        <end position="532"/>
    </location>
</feature>
<evidence type="ECO:0000313" key="5">
    <source>
        <dbReference type="EMBL" id="CAE8742950.1"/>
    </source>
</evidence>
<reference evidence="5" key="1">
    <citation type="submission" date="2021-02" db="EMBL/GenBank/DDBJ databases">
        <authorList>
            <person name="Dougan E. K."/>
            <person name="Rhodes N."/>
            <person name="Thang M."/>
            <person name="Chan C."/>
        </authorList>
    </citation>
    <scope>NUCLEOTIDE SEQUENCE</scope>
</reference>
<feature type="compositionally biased region" description="Pro residues" evidence="3">
    <location>
        <begin position="397"/>
        <end position="407"/>
    </location>
</feature>
<organism evidence="5 6">
    <name type="scientific">Polarella glacialis</name>
    <name type="common">Dinoflagellate</name>
    <dbReference type="NCBI Taxonomy" id="89957"/>
    <lineage>
        <taxon>Eukaryota</taxon>
        <taxon>Sar</taxon>
        <taxon>Alveolata</taxon>
        <taxon>Dinophyceae</taxon>
        <taxon>Suessiales</taxon>
        <taxon>Suessiaceae</taxon>
        <taxon>Polarella</taxon>
    </lineage>
</organism>
<proteinExistence type="inferred from homology"/>
<dbReference type="AlphaFoldDB" id="A0A813LY97"/>
<comment type="caution">
    <text evidence="5">The sequence shown here is derived from an EMBL/GenBank/DDBJ whole genome shotgun (WGS) entry which is preliminary data.</text>
</comment>
<accession>A0A813LY97</accession>
<feature type="compositionally biased region" description="Low complexity" evidence="3">
    <location>
        <begin position="490"/>
        <end position="508"/>
    </location>
</feature>
<dbReference type="GO" id="GO:0052689">
    <property type="term" value="F:carboxylic ester hydrolase activity"/>
    <property type="evidence" value="ECO:0007669"/>
    <property type="project" value="TreeGrafter"/>
</dbReference>
<comment type="similarity">
    <text evidence="1">Belongs to the AB hydrolase superfamily. AB hydrolase 2 family.</text>
</comment>
<dbReference type="PANTHER" id="PTHR10655:SF17">
    <property type="entry name" value="LYSOPHOSPHOLIPASE-LIKE PROTEIN 1"/>
    <property type="match status" value="1"/>
</dbReference>
<evidence type="ECO:0000259" key="4">
    <source>
        <dbReference type="Pfam" id="PF02230"/>
    </source>
</evidence>
<dbReference type="EMBL" id="CAJNNW010037567">
    <property type="protein sequence ID" value="CAE8742950.1"/>
    <property type="molecule type" value="Genomic_DNA"/>
</dbReference>
<gene>
    <name evidence="5" type="ORF">PGLA2088_LOCUS51185</name>
</gene>
<evidence type="ECO:0000256" key="1">
    <source>
        <dbReference type="ARBA" id="ARBA00006499"/>
    </source>
</evidence>
<dbReference type="SUPFAM" id="SSF53474">
    <property type="entry name" value="alpha/beta-Hydrolases"/>
    <property type="match status" value="1"/>
</dbReference>
<evidence type="ECO:0000313" key="6">
    <source>
        <dbReference type="Proteomes" id="UP000626109"/>
    </source>
</evidence>
<dbReference type="InterPro" id="IPR029058">
    <property type="entry name" value="AB_hydrolase_fold"/>
</dbReference>
<keyword evidence="2" id="KW-0378">Hydrolase</keyword>
<feature type="region of interest" description="Disordered" evidence="3">
    <location>
        <begin position="357"/>
        <end position="532"/>
    </location>
</feature>
<feature type="compositionally biased region" description="Acidic residues" evidence="3">
    <location>
        <begin position="430"/>
        <end position="451"/>
    </location>
</feature>